<keyword evidence="7" id="KW-0732">Signal</keyword>
<dbReference type="Pfam" id="PF00082">
    <property type="entry name" value="Peptidase_S8"/>
    <property type="match status" value="1"/>
</dbReference>
<feature type="region of interest" description="Disordered" evidence="6">
    <location>
        <begin position="290"/>
        <end position="316"/>
    </location>
</feature>
<organism evidence="9 10">
    <name type="scientific">Streptomyces yaizuensis</name>
    <dbReference type="NCBI Taxonomy" id="2989713"/>
    <lineage>
        <taxon>Bacteria</taxon>
        <taxon>Bacillati</taxon>
        <taxon>Actinomycetota</taxon>
        <taxon>Actinomycetes</taxon>
        <taxon>Kitasatosporales</taxon>
        <taxon>Streptomycetaceae</taxon>
        <taxon>Streptomyces</taxon>
    </lineage>
</organism>
<feature type="active site" description="Charge relay system" evidence="5">
    <location>
        <position position="268"/>
    </location>
</feature>
<evidence type="ECO:0000256" key="3">
    <source>
        <dbReference type="ARBA" id="ARBA00022801"/>
    </source>
</evidence>
<evidence type="ECO:0000259" key="8">
    <source>
        <dbReference type="Pfam" id="PF00082"/>
    </source>
</evidence>
<evidence type="ECO:0000313" key="9">
    <source>
        <dbReference type="EMBL" id="GLF94991.1"/>
    </source>
</evidence>
<protein>
    <submittedName>
        <fullName evidence="9">S8 family serine peptidase</fullName>
    </submittedName>
</protein>
<comment type="caution">
    <text evidence="9">The sequence shown here is derived from an EMBL/GenBank/DDBJ whole genome shotgun (WGS) entry which is preliminary data.</text>
</comment>
<evidence type="ECO:0000256" key="4">
    <source>
        <dbReference type="ARBA" id="ARBA00022825"/>
    </source>
</evidence>
<evidence type="ECO:0000256" key="2">
    <source>
        <dbReference type="ARBA" id="ARBA00022670"/>
    </source>
</evidence>
<dbReference type="InterPro" id="IPR000209">
    <property type="entry name" value="Peptidase_S8/S53_dom"/>
</dbReference>
<accession>A0ABQ5NXA4</accession>
<dbReference type="PIRSF" id="PIRSF037854">
    <property type="entry name" value="Dihydropyridine_esterase"/>
    <property type="match status" value="1"/>
</dbReference>
<gene>
    <name evidence="9" type="ORF">SYYSPA8_11860</name>
</gene>
<dbReference type="PROSITE" id="PS00137">
    <property type="entry name" value="SUBTILASE_HIS"/>
    <property type="match status" value="1"/>
</dbReference>
<dbReference type="PANTHER" id="PTHR43806:SF65">
    <property type="entry name" value="SERINE PROTEASE APRX"/>
    <property type="match status" value="1"/>
</dbReference>
<dbReference type="PROSITE" id="PS51892">
    <property type="entry name" value="SUBTILASE"/>
    <property type="match status" value="1"/>
</dbReference>
<evidence type="ECO:0000256" key="1">
    <source>
        <dbReference type="ARBA" id="ARBA00011073"/>
    </source>
</evidence>
<evidence type="ECO:0000313" key="10">
    <source>
        <dbReference type="Proteomes" id="UP001291653"/>
    </source>
</evidence>
<feature type="compositionally biased region" description="Basic and acidic residues" evidence="6">
    <location>
        <begin position="290"/>
        <end position="299"/>
    </location>
</feature>
<sequence>MHHHSKAYRAAVVAAAAVALTAGLTSPVSAVTESMARSASVGQRPDPAATKPAQQIQQIQQIQQEQQKQQKQQIQQDRRHRITLITGDRVLVDAKGRITGFERPEDRRRIPIRTHTQQGRTYAIPLDAQRLISSGRLDRQLFDITELSSPAARSAYAKGLRTIVGYRGDAAKTARAQARSAADSEGRRGLSTLGADALTAPPDGGSALWRALTRPGRGGMATTEPGVDRIWLDAVVRATLDTSAGRIGTPAAWQAGHDGTGVTLAVLDSGIDTTHPDLVGKVSAERNFSDAPDARDRNGHGTHVASTAAGTGAGSGGKFKGVAPGAKLLNGKVLNDSGEGTFTGIIEGIDWAVAQGADIVNLSLGGTDHPGIDPLEAHVNKVSAEKGVLFAVAAGNEGRRGAGTIGSPGSADAALTVGAVDDQDRIADFSSRGPRVGDGGLKPDVTAPGVDITAAAASGVPGQNPAGYTSLSGTSMAAPHVAGAAALLKQKHPTWTPARLKAALTGSAEPGNHTAYQQGSGRIAVDRAIGQTVLAEPVSFDFGLQRWPHHDDTPVTKRVTYRNTGTEPVTLDLTVETTGPGGSPAPAGFFALDTPRVTVPAGGTAAVGLTADTRLGGTADGHYSAAVTATGGGRTIRTAAAVDREVESYDLTLHHVKRPGMANWGTDVVGYAGLAKGRRVEPDMSTGTVTLRLPKGDYALEAIDVSDPTAPTSATDRVVQPKLSLTGDTTVALDARTTRPVSITVPDAQANREYLEAEYVVGRGGDQHGSALQTGSDLLRTAHVGPDVTDGSLRQIWSGQWNRGTTDYGVTTGGPARRLATGFTQQYTVGDMAKVEVGLGASAPGKESHLSVRGHVPGKGGWSWYPVPQPAPGVRTVWLSTGDQVTWDMESYIYGRDAQGQEVHEGSHYFPAPKTYRPGKTYRENFHTGVHGPLLTGDFGVFRDGDTIRAALPVFADGQGNPGSSVYSSVDTVLRRDDTELIRNQDPLDGSGTFTVPAGPGAYSLETSIRRDPSVARTADRIDAHWHFHSATTASRTRLPLSTVRFGAAVDTDGTVPAGVTQLVPLRLQGPAAAGNVTWSQVRASYDGGTTWQELPVRNGRVGVRNPDKGASVSLQATFTYPQGKASVTVHNAYYGR</sequence>
<feature type="signal peptide" evidence="7">
    <location>
        <begin position="1"/>
        <end position="30"/>
    </location>
</feature>
<dbReference type="PROSITE" id="PS00138">
    <property type="entry name" value="SUBTILASE_SER"/>
    <property type="match status" value="1"/>
</dbReference>
<feature type="domain" description="Peptidase S8/S53" evidence="8">
    <location>
        <begin position="259"/>
        <end position="521"/>
    </location>
</feature>
<keyword evidence="2 5" id="KW-0645">Protease</keyword>
<evidence type="ECO:0000256" key="5">
    <source>
        <dbReference type="PROSITE-ProRule" id="PRU01240"/>
    </source>
</evidence>
<feature type="compositionally biased region" description="Low complexity" evidence="6">
    <location>
        <begin position="301"/>
        <end position="310"/>
    </location>
</feature>
<keyword evidence="10" id="KW-1185">Reference proteome</keyword>
<comment type="similarity">
    <text evidence="1 5">Belongs to the peptidase S8 family.</text>
</comment>
<dbReference type="Gene3D" id="3.40.50.200">
    <property type="entry name" value="Peptidase S8/S53 domain"/>
    <property type="match status" value="1"/>
</dbReference>
<dbReference type="InterPro" id="IPR022398">
    <property type="entry name" value="Peptidase_S8_His-AS"/>
</dbReference>
<proteinExistence type="inferred from homology"/>
<feature type="active site" description="Charge relay system" evidence="5">
    <location>
        <position position="300"/>
    </location>
</feature>
<feature type="chain" id="PRO_5047522144" evidence="7">
    <location>
        <begin position="31"/>
        <end position="1137"/>
    </location>
</feature>
<keyword evidence="4 5" id="KW-0720">Serine protease</keyword>
<reference evidence="9 10" key="1">
    <citation type="submission" date="2022-10" db="EMBL/GenBank/DDBJ databases">
        <title>Draft genome sequence of Streptomyces sp. YSPA8.</title>
        <authorList>
            <person name="Moriuchi R."/>
            <person name="Dohra H."/>
            <person name="Yamamura H."/>
            <person name="Kodani S."/>
        </authorList>
    </citation>
    <scope>NUCLEOTIDE SEQUENCE [LARGE SCALE GENOMIC DNA]</scope>
    <source>
        <strain evidence="9 10">YSPA8</strain>
    </source>
</reference>
<dbReference type="SUPFAM" id="SSF52743">
    <property type="entry name" value="Subtilisin-like"/>
    <property type="match status" value="1"/>
</dbReference>
<dbReference type="InterPro" id="IPR036852">
    <property type="entry name" value="Peptidase_S8/S53_dom_sf"/>
</dbReference>
<dbReference type="EMBL" id="BSBI01000004">
    <property type="protein sequence ID" value="GLF94991.1"/>
    <property type="molecule type" value="Genomic_DNA"/>
</dbReference>
<feature type="active site" description="Charge relay system" evidence="5">
    <location>
        <position position="475"/>
    </location>
</feature>
<dbReference type="PANTHER" id="PTHR43806">
    <property type="entry name" value="PEPTIDASE S8"/>
    <property type="match status" value="1"/>
</dbReference>
<dbReference type="Proteomes" id="UP001291653">
    <property type="component" value="Unassembled WGS sequence"/>
</dbReference>
<evidence type="ECO:0000256" key="6">
    <source>
        <dbReference type="SAM" id="MobiDB-lite"/>
    </source>
</evidence>
<name>A0ABQ5NXA4_9ACTN</name>
<dbReference type="InterPro" id="IPR017297">
    <property type="entry name" value="Peptidase_S8A_DPH-A"/>
</dbReference>
<dbReference type="InterPro" id="IPR050131">
    <property type="entry name" value="Peptidase_S8_subtilisin-like"/>
</dbReference>
<dbReference type="InterPro" id="IPR015500">
    <property type="entry name" value="Peptidase_S8_subtilisin-rel"/>
</dbReference>
<dbReference type="PRINTS" id="PR00723">
    <property type="entry name" value="SUBTILISIN"/>
</dbReference>
<keyword evidence="3 5" id="KW-0378">Hydrolase</keyword>
<evidence type="ECO:0000256" key="7">
    <source>
        <dbReference type="SAM" id="SignalP"/>
    </source>
</evidence>
<dbReference type="InterPro" id="IPR023828">
    <property type="entry name" value="Peptidase_S8_Ser-AS"/>
</dbReference>